<comment type="similarity">
    <text evidence="2 6">Belongs to the dTDP-4-dehydrorhamnose reductase family.</text>
</comment>
<reference evidence="11" key="2">
    <citation type="journal article" date="2019" name="Int. J. Syst. Evol. Microbiol.">
        <title>The Global Catalogue of Microorganisms (GCM) 10K type strain sequencing project: providing services to taxonomists for standard genome sequencing and annotation.</title>
        <authorList>
            <consortium name="The Broad Institute Genomics Platform"/>
            <consortium name="The Broad Institute Genome Sequencing Center for Infectious Disease"/>
            <person name="Wu L."/>
            <person name="Ma J."/>
        </authorList>
    </citation>
    <scope>NUCLEOTIDE SEQUENCE [LARGE SCALE GENOMIC DNA]</scope>
    <source>
        <strain evidence="11">CGMCC 1.15644</strain>
    </source>
</reference>
<dbReference type="PANTHER" id="PTHR10491">
    <property type="entry name" value="DTDP-4-DEHYDRORHAMNOSE REDUCTASE"/>
    <property type="match status" value="1"/>
</dbReference>
<dbReference type="CDD" id="cd05254">
    <property type="entry name" value="dTDP_HR_like_SDR_e"/>
    <property type="match status" value="1"/>
</dbReference>
<evidence type="ECO:0000313" key="9">
    <source>
        <dbReference type="EMBL" id="TCO26688.1"/>
    </source>
</evidence>
<dbReference type="Pfam" id="PF04321">
    <property type="entry name" value="RmlD_sub_bind"/>
    <property type="match status" value="1"/>
</dbReference>
<evidence type="ECO:0000313" key="10">
    <source>
        <dbReference type="Proteomes" id="UP000295684"/>
    </source>
</evidence>
<dbReference type="InterPro" id="IPR005913">
    <property type="entry name" value="dTDP_dehydrorham_reduct"/>
</dbReference>
<dbReference type="OrthoDB" id="9779041at2"/>
<reference evidence="8" key="4">
    <citation type="submission" date="2024-05" db="EMBL/GenBank/DDBJ databases">
        <authorList>
            <person name="Sun Q."/>
            <person name="Zhou Y."/>
        </authorList>
    </citation>
    <scope>NUCLEOTIDE SEQUENCE</scope>
    <source>
        <strain evidence="8">CGMCC 1.15644</strain>
    </source>
</reference>
<protein>
    <recommendedName>
        <fullName evidence="4 6">dTDP-4-dehydrorhamnose reductase</fullName>
        <ecNumber evidence="3 6">1.1.1.133</ecNumber>
    </recommendedName>
</protein>
<evidence type="ECO:0000313" key="11">
    <source>
        <dbReference type="Proteomes" id="UP000622648"/>
    </source>
</evidence>
<reference evidence="9 10" key="3">
    <citation type="submission" date="2019-03" db="EMBL/GenBank/DDBJ databases">
        <title>Genomic Encyclopedia of Type Strains, Phase IV (KMG-IV): sequencing the most valuable type-strain genomes for metagenomic binning, comparative biology and taxonomic classification.</title>
        <authorList>
            <person name="Goeker M."/>
        </authorList>
    </citation>
    <scope>NUCLEOTIDE SEQUENCE [LARGE SCALE GENOMIC DNA]</scope>
    <source>
        <strain evidence="9 10">DSM 103236</strain>
    </source>
</reference>
<dbReference type="PANTHER" id="PTHR10491:SF4">
    <property type="entry name" value="METHIONINE ADENOSYLTRANSFERASE 2 SUBUNIT BETA"/>
    <property type="match status" value="1"/>
</dbReference>
<comment type="catalytic activity">
    <reaction evidence="5">
        <text>dTDP-beta-L-rhamnose + NADP(+) = dTDP-4-dehydro-beta-L-rhamnose + NADPH + H(+)</text>
        <dbReference type="Rhea" id="RHEA:21796"/>
        <dbReference type="ChEBI" id="CHEBI:15378"/>
        <dbReference type="ChEBI" id="CHEBI:57510"/>
        <dbReference type="ChEBI" id="CHEBI:57783"/>
        <dbReference type="ChEBI" id="CHEBI:58349"/>
        <dbReference type="ChEBI" id="CHEBI:62830"/>
        <dbReference type="EC" id="1.1.1.133"/>
    </reaction>
</comment>
<keyword evidence="6" id="KW-0560">Oxidoreductase</keyword>
<dbReference type="Proteomes" id="UP000622648">
    <property type="component" value="Unassembled WGS sequence"/>
</dbReference>
<name>A0A4V2RZK4_9SPHI</name>
<dbReference type="RefSeq" id="WP_132530736.1">
    <property type="nucleotide sequence ID" value="NZ_BMJO01000004.1"/>
</dbReference>
<dbReference type="GO" id="GO:0008831">
    <property type="term" value="F:dTDP-4-dehydrorhamnose reductase activity"/>
    <property type="evidence" value="ECO:0007669"/>
    <property type="project" value="UniProtKB-EC"/>
</dbReference>
<dbReference type="SUPFAM" id="SSF51735">
    <property type="entry name" value="NAD(P)-binding Rossmann-fold domains"/>
    <property type="match status" value="1"/>
</dbReference>
<evidence type="ECO:0000256" key="3">
    <source>
        <dbReference type="ARBA" id="ARBA00012929"/>
    </source>
</evidence>
<comment type="caution">
    <text evidence="9">The sequence shown here is derived from an EMBL/GenBank/DDBJ whole genome shotgun (WGS) entry which is preliminary data.</text>
</comment>
<comment type="pathway">
    <text evidence="1 6">Carbohydrate biosynthesis; dTDP-L-rhamnose biosynthesis.</text>
</comment>
<feature type="domain" description="RmlD-like substrate binding" evidence="7">
    <location>
        <begin position="1"/>
        <end position="271"/>
    </location>
</feature>
<dbReference type="Proteomes" id="UP000295684">
    <property type="component" value="Unassembled WGS sequence"/>
</dbReference>
<evidence type="ECO:0000256" key="5">
    <source>
        <dbReference type="ARBA" id="ARBA00048200"/>
    </source>
</evidence>
<proteinExistence type="inferred from homology"/>
<keyword evidence="6" id="KW-0521">NADP</keyword>
<accession>A0A4V2RZK4</accession>
<evidence type="ECO:0000256" key="2">
    <source>
        <dbReference type="ARBA" id="ARBA00010944"/>
    </source>
</evidence>
<dbReference type="InterPro" id="IPR029903">
    <property type="entry name" value="RmlD-like-bd"/>
</dbReference>
<evidence type="ECO:0000256" key="1">
    <source>
        <dbReference type="ARBA" id="ARBA00004781"/>
    </source>
</evidence>
<dbReference type="UniPathway" id="UPA00124"/>
<dbReference type="EMBL" id="SLWO01000003">
    <property type="protein sequence ID" value="TCO26688.1"/>
    <property type="molecule type" value="Genomic_DNA"/>
</dbReference>
<evidence type="ECO:0000256" key="6">
    <source>
        <dbReference type="RuleBase" id="RU364082"/>
    </source>
</evidence>
<keyword evidence="11" id="KW-1185">Reference proteome</keyword>
<dbReference type="EC" id="1.1.1.133" evidence="3 6"/>
<evidence type="ECO:0000256" key="4">
    <source>
        <dbReference type="ARBA" id="ARBA00017099"/>
    </source>
</evidence>
<dbReference type="AlphaFoldDB" id="A0A4V2RZK4"/>
<dbReference type="InterPro" id="IPR036291">
    <property type="entry name" value="NAD(P)-bd_dom_sf"/>
</dbReference>
<evidence type="ECO:0000313" key="8">
    <source>
        <dbReference type="EMBL" id="GGE55751.1"/>
    </source>
</evidence>
<evidence type="ECO:0000259" key="7">
    <source>
        <dbReference type="Pfam" id="PF04321"/>
    </source>
</evidence>
<dbReference type="GO" id="GO:0019305">
    <property type="term" value="P:dTDP-rhamnose biosynthetic process"/>
    <property type="evidence" value="ECO:0007669"/>
    <property type="project" value="UniProtKB-UniPathway"/>
</dbReference>
<dbReference type="Gene3D" id="3.40.50.720">
    <property type="entry name" value="NAD(P)-binding Rossmann-like Domain"/>
    <property type="match status" value="1"/>
</dbReference>
<dbReference type="EMBL" id="BMJO01000004">
    <property type="protein sequence ID" value="GGE55751.1"/>
    <property type="molecule type" value="Genomic_DNA"/>
</dbReference>
<gene>
    <name evidence="9" type="ORF">EV200_10318</name>
    <name evidence="8" type="ORF">GCM10011413_22620</name>
</gene>
<comment type="function">
    <text evidence="6">Catalyzes the reduction of dTDP-6-deoxy-L-lyxo-4-hexulose to yield dTDP-L-rhamnose.</text>
</comment>
<reference evidence="8" key="1">
    <citation type="journal article" date="2014" name="Int. J. Syst. Evol. Microbiol.">
        <title>Complete genome of a new Firmicutes species belonging to the dominant human colonic microbiota ('Ruminococcus bicirculans') reveals two chromosomes and a selective capacity to utilize plant glucans.</title>
        <authorList>
            <consortium name="NISC Comparative Sequencing Program"/>
            <person name="Wegmann U."/>
            <person name="Louis P."/>
            <person name="Goesmann A."/>
            <person name="Henrissat B."/>
            <person name="Duncan S.H."/>
            <person name="Flint H.J."/>
        </authorList>
    </citation>
    <scope>NUCLEOTIDE SEQUENCE</scope>
    <source>
        <strain evidence="8">CGMCC 1.15644</strain>
    </source>
</reference>
<organism evidence="9 10">
    <name type="scientific">Pedobacter psychrotolerans</name>
    <dbReference type="NCBI Taxonomy" id="1843235"/>
    <lineage>
        <taxon>Bacteria</taxon>
        <taxon>Pseudomonadati</taxon>
        <taxon>Bacteroidota</taxon>
        <taxon>Sphingobacteriia</taxon>
        <taxon>Sphingobacteriales</taxon>
        <taxon>Sphingobacteriaceae</taxon>
        <taxon>Pedobacter</taxon>
    </lineage>
</organism>
<sequence length="293" mass="33060">MNIFVVGASGLVGSHCTKVFQNNSWLTLGTHLNYPTSETVYFDPLIDNLKDFFSVHNFAPDAIVHCAALTNVDFCENNVETSHKATVLSTAKIVEFCKEAEIPLTYISTDYVFDGKQGPYSEDASVNPLNVYGAHKLEAERLVSSLKRNLILRITNVYGEELRSKNFIARLMEDLVQQPEKMLNLPYDQFATPIYAGDIANMVFLLLRDQKNGLYHLGSSDYYSRYHLAVKISSYFEKNKSVKFNPVQTINANQAAVRPLNGGLLNNKFLNEYPNFSLTNVDSYILKSLKNEL</sequence>